<dbReference type="Proteomes" id="UP000653156">
    <property type="component" value="Chromosome"/>
</dbReference>
<feature type="signal peptide" evidence="1">
    <location>
        <begin position="1"/>
        <end position="19"/>
    </location>
</feature>
<dbReference type="EMBL" id="CP069798">
    <property type="protein sequence ID" value="QRQ82693.1"/>
    <property type="molecule type" value="Genomic_DNA"/>
</dbReference>
<dbReference type="RefSeq" id="WP_230339981.1">
    <property type="nucleotide sequence ID" value="NZ_CP069798.1"/>
</dbReference>
<dbReference type="Pfam" id="PF13670">
    <property type="entry name" value="PepSY_2"/>
    <property type="match status" value="1"/>
</dbReference>
<evidence type="ECO:0000256" key="1">
    <source>
        <dbReference type="SAM" id="SignalP"/>
    </source>
</evidence>
<evidence type="ECO:0000313" key="4">
    <source>
        <dbReference type="Proteomes" id="UP000653156"/>
    </source>
</evidence>
<sequence>MKKSVFVLLAALVAVPAFAGAKCEKHPQNEWMPKEKLQAQLQQQGYTIKKFKVDGNCYEMYGHTRDGKKAEIYFDTKTGQPVKSEISK</sequence>
<evidence type="ECO:0000259" key="2">
    <source>
        <dbReference type="Pfam" id="PF13670"/>
    </source>
</evidence>
<feature type="chain" id="PRO_5034289248" evidence="1">
    <location>
        <begin position="20"/>
        <end position="88"/>
    </location>
</feature>
<name>A0A892ZJ79_9NEIS</name>
<feature type="domain" description="PepSY" evidence="2">
    <location>
        <begin position="6"/>
        <end position="85"/>
    </location>
</feature>
<gene>
    <name evidence="3" type="ORF">JQU52_04715</name>
</gene>
<accession>A0A892ZJ79</accession>
<dbReference type="AlphaFoldDB" id="A0A892ZJ79"/>
<reference evidence="3" key="1">
    <citation type="submission" date="2021-02" db="EMBL/GenBank/DDBJ databases">
        <title>Neisseriaceae sp. 26B isolated from the cloaca of a Common Toad-headed Turtle (Mesoclemmys nasuta).</title>
        <authorList>
            <person name="Spergser J."/>
            <person name="Busse H.-J."/>
        </authorList>
    </citation>
    <scope>NUCLEOTIDE SEQUENCE</scope>
    <source>
        <strain evidence="3">26B</strain>
    </source>
</reference>
<keyword evidence="1" id="KW-0732">Signal</keyword>
<evidence type="ECO:0000313" key="3">
    <source>
        <dbReference type="EMBL" id="QRQ82693.1"/>
    </source>
</evidence>
<dbReference type="KEGG" id="ptes:JQU52_04715"/>
<proteinExistence type="predicted"/>
<dbReference type="InterPro" id="IPR025711">
    <property type="entry name" value="PepSY"/>
</dbReference>
<protein>
    <submittedName>
        <fullName evidence="3">PepSY domain-containing protein</fullName>
    </submittedName>
</protein>
<keyword evidence="4" id="KW-1185">Reference proteome</keyword>
<organism evidence="3 4">
    <name type="scientific">Paralysiella testudinis</name>
    <dbReference type="NCBI Taxonomy" id="2809020"/>
    <lineage>
        <taxon>Bacteria</taxon>
        <taxon>Pseudomonadati</taxon>
        <taxon>Pseudomonadota</taxon>
        <taxon>Betaproteobacteria</taxon>
        <taxon>Neisseriales</taxon>
        <taxon>Neisseriaceae</taxon>
        <taxon>Paralysiella</taxon>
    </lineage>
</organism>